<feature type="domain" description="Secretin N-terminal" evidence="5">
    <location>
        <begin position="115"/>
        <end position="188"/>
    </location>
</feature>
<dbReference type="Proteomes" id="UP000190868">
    <property type="component" value="Chromosome"/>
</dbReference>
<dbReference type="RefSeq" id="WP_078423339.1">
    <property type="nucleotide sequence ID" value="NZ_CP017018.1"/>
</dbReference>
<dbReference type="InterPro" id="IPR011514">
    <property type="entry name" value="Secretin_N_2"/>
</dbReference>
<organism evidence="6 7">
    <name type="scientific">Campylobacter pinnipediorum subsp. caledonicus</name>
    <dbReference type="NCBI Taxonomy" id="1874362"/>
    <lineage>
        <taxon>Bacteria</taxon>
        <taxon>Pseudomonadati</taxon>
        <taxon>Campylobacterota</taxon>
        <taxon>Epsilonproteobacteria</taxon>
        <taxon>Campylobacterales</taxon>
        <taxon>Campylobacteraceae</taxon>
        <taxon>Campylobacter</taxon>
    </lineage>
</organism>
<feature type="domain" description="Type II/III secretion system secretin-like" evidence="4">
    <location>
        <begin position="322"/>
        <end position="495"/>
    </location>
</feature>
<dbReference type="GeneID" id="56566543"/>
<dbReference type="PANTHER" id="PTHR30332">
    <property type="entry name" value="PROBABLE GENERAL SECRETION PATHWAY PROTEIN D"/>
    <property type="match status" value="1"/>
</dbReference>
<dbReference type="KEGG" id="cpin:CPIN18020_0904"/>
<dbReference type="InterPro" id="IPR050810">
    <property type="entry name" value="Bact_Secretion_Sys_Channel"/>
</dbReference>
<dbReference type="InterPro" id="IPR004846">
    <property type="entry name" value="T2SS/T3SS_dom"/>
</dbReference>
<name>A0A1S6U7K1_9BACT</name>
<dbReference type="InterPro" id="IPR013358">
    <property type="entry name" value="Pilus_biogenesis_MshL"/>
</dbReference>
<gene>
    <name evidence="6" type="primary">ctsD</name>
    <name evidence="6" type="ORF">CPIN18021_0907</name>
</gene>
<evidence type="ECO:0000313" key="6">
    <source>
        <dbReference type="EMBL" id="AQW87716.1"/>
    </source>
</evidence>
<evidence type="ECO:0000259" key="5">
    <source>
        <dbReference type="Pfam" id="PF07655"/>
    </source>
</evidence>
<dbReference type="GO" id="GO:0009306">
    <property type="term" value="P:protein secretion"/>
    <property type="evidence" value="ECO:0007669"/>
    <property type="project" value="InterPro"/>
</dbReference>
<proteinExistence type="predicted"/>
<dbReference type="GO" id="GO:0015627">
    <property type="term" value="C:type II protein secretion system complex"/>
    <property type="evidence" value="ECO:0007669"/>
    <property type="project" value="TreeGrafter"/>
</dbReference>
<dbReference type="EMBL" id="CP017258">
    <property type="protein sequence ID" value="AQW87716.1"/>
    <property type="molecule type" value="Genomic_DNA"/>
</dbReference>
<dbReference type="NCBIfam" id="TIGR02519">
    <property type="entry name" value="pilus_MshL"/>
    <property type="match status" value="1"/>
</dbReference>
<dbReference type="PANTHER" id="PTHR30332:SF24">
    <property type="entry name" value="SECRETIN GSPD-RELATED"/>
    <property type="match status" value="1"/>
</dbReference>
<evidence type="ECO:0000256" key="2">
    <source>
        <dbReference type="ARBA" id="ARBA00022729"/>
    </source>
</evidence>
<evidence type="ECO:0000256" key="1">
    <source>
        <dbReference type="ARBA" id="ARBA00004370"/>
    </source>
</evidence>
<protein>
    <submittedName>
        <fullName evidence="6">Transformation system, type II secretion system secretin protein CtsD</fullName>
    </submittedName>
</protein>
<accession>A0A1S6U7K1</accession>
<evidence type="ECO:0000256" key="3">
    <source>
        <dbReference type="ARBA" id="ARBA00023136"/>
    </source>
</evidence>
<evidence type="ECO:0000259" key="4">
    <source>
        <dbReference type="Pfam" id="PF00263"/>
    </source>
</evidence>
<comment type="subcellular location">
    <subcellularLocation>
        <location evidence="1">Membrane</location>
    </subcellularLocation>
</comment>
<dbReference type="PRINTS" id="PR00811">
    <property type="entry name" value="BCTERIALGSPD"/>
</dbReference>
<dbReference type="GO" id="GO:0019867">
    <property type="term" value="C:outer membrane"/>
    <property type="evidence" value="ECO:0007669"/>
    <property type="project" value="InterPro"/>
</dbReference>
<dbReference type="AlphaFoldDB" id="A0A1S6U7K1"/>
<dbReference type="InterPro" id="IPR001775">
    <property type="entry name" value="GspD/PilQ"/>
</dbReference>
<dbReference type="GO" id="GO:0009297">
    <property type="term" value="P:pilus assembly"/>
    <property type="evidence" value="ECO:0007669"/>
    <property type="project" value="InterPro"/>
</dbReference>
<dbReference type="Pfam" id="PF07655">
    <property type="entry name" value="Secretin_N_2"/>
    <property type="match status" value="1"/>
</dbReference>
<keyword evidence="2" id="KW-0732">Signal</keyword>
<sequence>MFKFLSKNLLFTFASIIILTTDALNAKESNCLSRSFNIKILEDITISEVINQISDMCYFSVVVKDNYSKKILSDKISGINIKNMSLSDSLNILLSENNLNYEFSNNVLKISALKTKTFKIDYITSVREGRAVTKASVDSSPIEFGEKSNSNESSSDTKNQDNIISTIEKFDFWEKLGVELKAILNNTTENISAPDPIINSNAGLITITGTPSQIKRAESYIHQIQKRLKKQVVIDVSIISVELNNQYKKGVDWSKFELGFNSNVFSNIEQKGADDKSTVRTAEISTPSSFRISTNSLNFGGSKSTLRLGAALNLNIDGVLNFLETNGKTKVISSPKVTTLNNQQALITVGENINYKIQETSEASESGRLNVTYKQYSTFVGILLNLLPEVSEDNRIMLRINPSLSSLSGTTNRLNLNGERSIAPDTLQKKISTVVHVNSGDTIILGGLIDQQKSKRNTKVPLLGDIPFIGNAFKSTNDTLTTTELIFVITPRVIDIEDQKPVANSLKELGFSKSIYER</sequence>
<evidence type="ECO:0000313" key="7">
    <source>
        <dbReference type="Proteomes" id="UP000190868"/>
    </source>
</evidence>
<reference evidence="7" key="1">
    <citation type="submission" date="2016-09" db="EMBL/GenBank/DDBJ databases">
        <title>Comparative genomics of the Campylobacter concisus group.</title>
        <authorList>
            <person name="Miller W.G."/>
            <person name="Yee E."/>
            <person name="Chapman M.H."/>
            <person name="Huynh S."/>
            <person name="Bono J.L."/>
            <person name="On S.L.W."/>
            <person name="StLeger J."/>
            <person name="Foster G."/>
            <person name="Parker C.T."/>
        </authorList>
    </citation>
    <scope>NUCLEOTIDE SEQUENCE [LARGE SCALE GENOMIC DNA]</scope>
    <source>
        <strain evidence="7">RM18021</strain>
    </source>
</reference>
<dbReference type="Pfam" id="PF00263">
    <property type="entry name" value="Secretin"/>
    <property type="match status" value="1"/>
</dbReference>
<keyword evidence="7" id="KW-1185">Reference proteome</keyword>
<keyword evidence="3" id="KW-0472">Membrane</keyword>